<dbReference type="PROSITE" id="PS50043">
    <property type="entry name" value="HTH_LUXR_2"/>
    <property type="match status" value="1"/>
</dbReference>
<dbReference type="KEGG" id="afx:JZ786_15555"/>
<evidence type="ECO:0000256" key="1">
    <source>
        <dbReference type="ARBA" id="ARBA00023015"/>
    </source>
</evidence>
<evidence type="ECO:0000313" key="5">
    <source>
        <dbReference type="EMBL" id="QSO45946.1"/>
    </source>
</evidence>
<keyword evidence="6" id="KW-1185">Reference proteome</keyword>
<gene>
    <name evidence="5" type="ORF">JZ786_15555</name>
</gene>
<dbReference type="Pfam" id="PF00196">
    <property type="entry name" value="GerE"/>
    <property type="match status" value="1"/>
</dbReference>
<dbReference type="Proteomes" id="UP000663505">
    <property type="component" value="Chromosome"/>
</dbReference>
<keyword evidence="1" id="KW-0805">Transcription regulation</keyword>
<reference evidence="5 6" key="1">
    <citation type="submission" date="2021-02" db="EMBL/GenBank/DDBJ databases">
        <title>Alicyclobacillus curvatus sp. nov. and Alicyclobacillus mengziensis sp. nov., two acidophilic bacteria isolated from acid mine drainage.</title>
        <authorList>
            <person name="Huang Y."/>
        </authorList>
    </citation>
    <scope>NUCLEOTIDE SEQUENCE [LARGE SCALE GENOMIC DNA]</scope>
    <source>
        <strain evidence="5 6">S30H14</strain>
    </source>
</reference>
<evidence type="ECO:0000256" key="2">
    <source>
        <dbReference type="ARBA" id="ARBA00023125"/>
    </source>
</evidence>
<dbReference type="RefSeq" id="WP_206655318.1">
    <property type="nucleotide sequence ID" value="NZ_CP071182.1"/>
</dbReference>
<dbReference type="SUPFAM" id="SSF46894">
    <property type="entry name" value="C-terminal effector domain of the bipartite response regulators"/>
    <property type="match status" value="1"/>
</dbReference>
<dbReference type="InterPro" id="IPR016032">
    <property type="entry name" value="Sig_transdc_resp-reg_C-effctor"/>
</dbReference>
<accession>A0A9X7Z648</accession>
<dbReference type="CDD" id="cd06170">
    <property type="entry name" value="LuxR_C_like"/>
    <property type="match status" value="1"/>
</dbReference>
<evidence type="ECO:0000259" key="4">
    <source>
        <dbReference type="PROSITE" id="PS50043"/>
    </source>
</evidence>
<dbReference type="AlphaFoldDB" id="A0A9X7Z648"/>
<dbReference type="PANTHER" id="PTHR44688">
    <property type="entry name" value="DNA-BINDING TRANSCRIPTIONAL ACTIVATOR DEVR_DOSR"/>
    <property type="match status" value="1"/>
</dbReference>
<dbReference type="EMBL" id="CP071182">
    <property type="protein sequence ID" value="QSO45946.1"/>
    <property type="molecule type" value="Genomic_DNA"/>
</dbReference>
<keyword evidence="3" id="KW-0804">Transcription</keyword>
<dbReference type="SMART" id="SM00421">
    <property type="entry name" value="HTH_LUXR"/>
    <property type="match status" value="1"/>
</dbReference>
<dbReference type="PRINTS" id="PR00038">
    <property type="entry name" value="HTHLUXR"/>
</dbReference>
<evidence type="ECO:0000256" key="3">
    <source>
        <dbReference type="ARBA" id="ARBA00023163"/>
    </source>
</evidence>
<keyword evidence="2" id="KW-0238">DNA-binding</keyword>
<evidence type="ECO:0000313" key="6">
    <source>
        <dbReference type="Proteomes" id="UP000663505"/>
    </source>
</evidence>
<dbReference type="PANTHER" id="PTHR44688:SF16">
    <property type="entry name" value="DNA-BINDING TRANSCRIPTIONAL ACTIVATOR DEVR_DOSR"/>
    <property type="match status" value="1"/>
</dbReference>
<feature type="domain" description="HTH luxR-type" evidence="4">
    <location>
        <begin position="6"/>
        <end position="62"/>
    </location>
</feature>
<organism evidence="5 6">
    <name type="scientific">Alicyclobacillus mengziensis</name>
    <dbReference type="NCBI Taxonomy" id="2931921"/>
    <lineage>
        <taxon>Bacteria</taxon>
        <taxon>Bacillati</taxon>
        <taxon>Bacillota</taxon>
        <taxon>Bacilli</taxon>
        <taxon>Bacillales</taxon>
        <taxon>Alicyclobacillaceae</taxon>
        <taxon>Alicyclobacillus</taxon>
    </lineage>
</organism>
<dbReference type="Gene3D" id="1.10.10.10">
    <property type="entry name" value="Winged helix-like DNA-binding domain superfamily/Winged helix DNA-binding domain"/>
    <property type="match status" value="1"/>
</dbReference>
<proteinExistence type="predicted"/>
<dbReference type="GO" id="GO:0003677">
    <property type="term" value="F:DNA binding"/>
    <property type="evidence" value="ECO:0007669"/>
    <property type="project" value="UniProtKB-KW"/>
</dbReference>
<dbReference type="InterPro" id="IPR036388">
    <property type="entry name" value="WH-like_DNA-bd_sf"/>
</dbReference>
<name>A0A9X7Z648_9BACL</name>
<dbReference type="InterPro" id="IPR000792">
    <property type="entry name" value="Tscrpt_reg_LuxR_C"/>
</dbReference>
<dbReference type="GO" id="GO:0006355">
    <property type="term" value="P:regulation of DNA-templated transcription"/>
    <property type="evidence" value="ECO:0007669"/>
    <property type="project" value="InterPro"/>
</dbReference>
<sequence>MASGGDLRGKSLLTNREREVFELLVQDKTTKEIAKQLFVSEKTVRNHISNVIHILVLVRDLI</sequence>
<protein>
    <submittedName>
        <fullName evidence="5">HTH domain-containing protein</fullName>
    </submittedName>
</protein>